<dbReference type="InterPro" id="IPR051310">
    <property type="entry name" value="MCP_chemotaxis"/>
</dbReference>
<keyword evidence="1" id="KW-0488">Methylation</keyword>
<keyword evidence="5" id="KW-1185">Reference proteome</keyword>
<evidence type="ECO:0000256" key="3">
    <source>
        <dbReference type="SAM" id="MobiDB-lite"/>
    </source>
</evidence>
<dbReference type="Proteomes" id="UP001225596">
    <property type="component" value="Unassembled WGS sequence"/>
</dbReference>
<sequence>VDSVKRVTDIMAEITAASNEQSAGIEQVNQAIAQMDQVTQQNAALVEQAAAAAESMQHQAAGLTQTVSVFKLDGNQFMIRHAPQTTGATPVRQAKPASVGNRGEHKARLAAQDARPTRPALAATGNADDWEEF</sequence>
<comment type="similarity">
    <text evidence="2">Belongs to the methyl-accepting chemotaxis (MCP) protein family.</text>
</comment>
<dbReference type="EMBL" id="JAUYVH010000001">
    <property type="protein sequence ID" value="MDQ9168785.1"/>
    <property type="molecule type" value="Genomic_DNA"/>
</dbReference>
<dbReference type="PANTHER" id="PTHR43531">
    <property type="entry name" value="PROTEIN ICFG"/>
    <property type="match status" value="1"/>
</dbReference>
<evidence type="ECO:0000313" key="4">
    <source>
        <dbReference type="EMBL" id="MDQ9168785.1"/>
    </source>
</evidence>
<comment type="caution">
    <text evidence="4">The sequence shown here is derived from an EMBL/GenBank/DDBJ whole genome shotgun (WGS) entry which is preliminary data.</text>
</comment>
<reference evidence="4 5" key="1">
    <citation type="submission" date="2023-08" db="EMBL/GenBank/DDBJ databases">
        <title>Oxalobacteraceae gen .nov., isolated from river sludge outside the plant.</title>
        <authorList>
            <person name="Zhao S.Y."/>
        </authorList>
    </citation>
    <scope>NUCLEOTIDE SEQUENCE [LARGE SCALE GENOMIC DNA]</scope>
    <source>
        <strain evidence="4 5">R-40</strain>
    </source>
</reference>
<dbReference type="SUPFAM" id="SSF58104">
    <property type="entry name" value="Methyl-accepting chemotaxis protein (MCP) signaling domain"/>
    <property type="match status" value="1"/>
</dbReference>
<evidence type="ECO:0000313" key="5">
    <source>
        <dbReference type="Proteomes" id="UP001225596"/>
    </source>
</evidence>
<evidence type="ECO:0008006" key="6">
    <source>
        <dbReference type="Google" id="ProtNLM"/>
    </source>
</evidence>
<evidence type="ECO:0000256" key="1">
    <source>
        <dbReference type="ARBA" id="ARBA00022481"/>
    </source>
</evidence>
<feature type="non-terminal residue" evidence="4">
    <location>
        <position position="1"/>
    </location>
</feature>
<name>A0ABU1BIE6_9BURK</name>
<accession>A0ABU1BIE6</accession>
<protein>
    <recommendedName>
        <fullName evidence="6">Methyl-accepting chemotaxis protein</fullName>
    </recommendedName>
</protein>
<gene>
    <name evidence="4" type="ORF">Q8A64_00005</name>
</gene>
<dbReference type="PANTHER" id="PTHR43531:SF14">
    <property type="entry name" value="METHYL-ACCEPTING CHEMOTAXIS PROTEIN I-RELATED"/>
    <property type="match status" value="1"/>
</dbReference>
<dbReference type="Gene3D" id="1.10.287.950">
    <property type="entry name" value="Methyl-accepting chemotaxis protein"/>
    <property type="match status" value="1"/>
</dbReference>
<organism evidence="4 5">
    <name type="scientific">Keguizhuia sedimenti</name>
    <dbReference type="NCBI Taxonomy" id="3064264"/>
    <lineage>
        <taxon>Bacteria</taxon>
        <taxon>Pseudomonadati</taxon>
        <taxon>Pseudomonadota</taxon>
        <taxon>Betaproteobacteria</taxon>
        <taxon>Burkholderiales</taxon>
        <taxon>Oxalobacteraceae</taxon>
        <taxon>Keguizhuia</taxon>
    </lineage>
</organism>
<proteinExistence type="inferred from homology"/>
<evidence type="ECO:0000256" key="2">
    <source>
        <dbReference type="ARBA" id="ARBA00029447"/>
    </source>
</evidence>
<feature type="region of interest" description="Disordered" evidence="3">
    <location>
        <begin position="81"/>
        <end position="133"/>
    </location>
</feature>